<dbReference type="AlphaFoldDB" id="A0A8W8JM15"/>
<evidence type="ECO:0000313" key="2">
    <source>
        <dbReference type="EnsemblMetazoa" id="G19974.1:cds"/>
    </source>
</evidence>
<dbReference type="EnsemblMetazoa" id="G19974.1">
    <property type="protein sequence ID" value="G19974.1:cds"/>
    <property type="gene ID" value="G19974"/>
</dbReference>
<name>A0A8W8JM15_MAGGI</name>
<proteinExistence type="predicted"/>
<evidence type="ECO:0000313" key="3">
    <source>
        <dbReference type="Proteomes" id="UP000005408"/>
    </source>
</evidence>
<dbReference type="Proteomes" id="UP000005408">
    <property type="component" value="Unassembled WGS sequence"/>
</dbReference>
<accession>A0A8W8JM15</accession>
<reference evidence="2" key="1">
    <citation type="submission" date="2022-08" db="UniProtKB">
        <authorList>
            <consortium name="EnsemblMetazoa"/>
        </authorList>
    </citation>
    <scope>IDENTIFICATION</scope>
    <source>
        <strain evidence="2">05x7-T-G4-1.051#20</strain>
    </source>
</reference>
<organism evidence="2 3">
    <name type="scientific">Magallana gigas</name>
    <name type="common">Pacific oyster</name>
    <name type="synonym">Crassostrea gigas</name>
    <dbReference type="NCBI Taxonomy" id="29159"/>
    <lineage>
        <taxon>Eukaryota</taxon>
        <taxon>Metazoa</taxon>
        <taxon>Spiralia</taxon>
        <taxon>Lophotrochozoa</taxon>
        <taxon>Mollusca</taxon>
        <taxon>Bivalvia</taxon>
        <taxon>Autobranchia</taxon>
        <taxon>Pteriomorphia</taxon>
        <taxon>Ostreida</taxon>
        <taxon>Ostreoidea</taxon>
        <taxon>Ostreidae</taxon>
        <taxon>Magallana</taxon>
    </lineage>
</organism>
<evidence type="ECO:0000256" key="1">
    <source>
        <dbReference type="SAM" id="SignalP"/>
    </source>
</evidence>
<sequence length="213" mass="24216">MKKRTHTILFLGVLSFILQITRGDYDVLVRFLEYNRNQDACDLLFVSGVECDVYFRVCLQPLSPGQGEICRRKNSNILLENTHYFLFSPAQNEDYTFRWGNIRGKPIFNILIKVFDLDPVGEDDFLGTTSYNHVGSGPTVRNVTTTPAGMNLRVKFMLEIKCSSQPAQQPDLHLPKNFHIKDSEISEILVKKDQIIEATCDNVPTVLAPTEVC</sequence>
<protein>
    <submittedName>
        <fullName evidence="2">Uncharacterized protein</fullName>
    </submittedName>
</protein>
<keyword evidence="1" id="KW-0732">Signal</keyword>
<keyword evidence="3" id="KW-1185">Reference proteome</keyword>
<feature type="chain" id="PRO_5036445558" evidence="1">
    <location>
        <begin position="24"/>
        <end position="213"/>
    </location>
</feature>
<feature type="signal peptide" evidence="1">
    <location>
        <begin position="1"/>
        <end position="23"/>
    </location>
</feature>